<protein>
    <submittedName>
        <fullName evidence="2">Uncharacterized protein</fullName>
    </submittedName>
</protein>
<keyword evidence="1" id="KW-0472">Membrane</keyword>
<feature type="transmembrane region" description="Helical" evidence="1">
    <location>
        <begin position="246"/>
        <end position="265"/>
    </location>
</feature>
<dbReference type="STRING" id="1381753.V2X3F6"/>
<dbReference type="EMBL" id="AWSO01000807">
    <property type="protein sequence ID" value="ESK87321.1"/>
    <property type="molecule type" value="Genomic_DNA"/>
</dbReference>
<feature type="transmembrane region" description="Helical" evidence="1">
    <location>
        <begin position="127"/>
        <end position="152"/>
    </location>
</feature>
<feature type="transmembrane region" description="Helical" evidence="1">
    <location>
        <begin position="172"/>
        <end position="197"/>
    </location>
</feature>
<feature type="transmembrane region" description="Helical" evidence="1">
    <location>
        <begin position="50"/>
        <end position="69"/>
    </location>
</feature>
<accession>V2X3F6</accession>
<dbReference type="OrthoDB" id="2988301at2759"/>
<dbReference type="HOGENOM" id="CLU_065186_2_1_1"/>
<gene>
    <name evidence="2" type="ORF">Moror_5730</name>
</gene>
<proteinExistence type="predicted"/>
<evidence type="ECO:0000256" key="1">
    <source>
        <dbReference type="SAM" id="Phobius"/>
    </source>
</evidence>
<name>V2X3F6_MONRO</name>
<evidence type="ECO:0000313" key="3">
    <source>
        <dbReference type="Proteomes" id="UP000017559"/>
    </source>
</evidence>
<feature type="transmembrane region" description="Helical" evidence="1">
    <location>
        <begin position="20"/>
        <end position="43"/>
    </location>
</feature>
<keyword evidence="1" id="KW-1133">Transmembrane helix</keyword>
<feature type="transmembrane region" description="Helical" evidence="1">
    <location>
        <begin position="218"/>
        <end position="240"/>
    </location>
</feature>
<sequence>MLNQLSLDLPSKNIPNVHVFIALELSGAIGVSFILLTALFSRLVKRCSTWYTFCASWVLSCLSYCLIFFSGDTLNPKPNKNLCIAQAALVYSVPILTALTTLILLVHSWYNVHFGLSKPPLESHERAMLILLSGPFLVWLFMFAGFSSFGLSNPSMAHNFGMYCAFTTVMPVKISSLIVIIITFSTIPIQASLALSLARNFDRSDARSTISVQTLKTVIRVLIFSFLILVGFAEGLIRLLSRHHTPAVDIILAALPVSGVLIFGIQKDLFQAWKAWLCLKTKASSSIGTSSRRESKLESYELSDFSGSTGHY</sequence>
<keyword evidence="3" id="KW-1185">Reference proteome</keyword>
<comment type="caution">
    <text evidence="2">The sequence shown here is derived from an EMBL/GenBank/DDBJ whole genome shotgun (WGS) entry which is preliminary data.</text>
</comment>
<keyword evidence="1" id="KW-0812">Transmembrane</keyword>
<dbReference type="Proteomes" id="UP000017559">
    <property type="component" value="Unassembled WGS sequence"/>
</dbReference>
<dbReference type="AlphaFoldDB" id="V2X3F6"/>
<feature type="transmembrane region" description="Helical" evidence="1">
    <location>
        <begin position="89"/>
        <end position="106"/>
    </location>
</feature>
<organism evidence="2 3">
    <name type="scientific">Moniliophthora roreri (strain MCA 2997)</name>
    <name type="common">Cocoa frosty pod rot fungus</name>
    <name type="synonym">Crinipellis roreri</name>
    <dbReference type="NCBI Taxonomy" id="1381753"/>
    <lineage>
        <taxon>Eukaryota</taxon>
        <taxon>Fungi</taxon>
        <taxon>Dikarya</taxon>
        <taxon>Basidiomycota</taxon>
        <taxon>Agaricomycotina</taxon>
        <taxon>Agaricomycetes</taxon>
        <taxon>Agaricomycetidae</taxon>
        <taxon>Agaricales</taxon>
        <taxon>Marasmiineae</taxon>
        <taxon>Marasmiaceae</taxon>
        <taxon>Moniliophthora</taxon>
    </lineage>
</organism>
<dbReference type="KEGG" id="mrr:Moror_5730"/>
<evidence type="ECO:0000313" key="2">
    <source>
        <dbReference type="EMBL" id="ESK87321.1"/>
    </source>
</evidence>
<reference evidence="2 3" key="1">
    <citation type="journal article" date="2014" name="BMC Genomics">
        <title>Genome and secretome analysis of the hemibiotrophic fungal pathogen, Moniliophthora roreri, which causes frosty pod rot disease of cacao: mechanisms of the biotrophic and necrotrophic phases.</title>
        <authorList>
            <person name="Meinhardt L.W."/>
            <person name="Costa G.G.L."/>
            <person name="Thomazella D.P.T."/>
            <person name="Teixeira P.J.P.L."/>
            <person name="Carazzolle M.F."/>
            <person name="Schuster S.C."/>
            <person name="Carlson J.E."/>
            <person name="Guiltinan M.J."/>
            <person name="Mieczkowski P."/>
            <person name="Farmer A."/>
            <person name="Ramaraj T."/>
            <person name="Crozier J."/>
            <person name="Davis R.E."/>
            <person name="Shao J."/>
            <person name="Melnick R.L."/>
            <person name="Pereira G.A.G."/>
            <person name="Bailey B.A."/>
        </authorList>
    </citation>
    <scope>NUCLEOTIDE SEQUENCE [LARGE SCALE GENOMIC DNA]</scope>
    <source>
        <strain evidence="2 3">MCA 2997</strain>
    </source>
</reference>